<dbReference type="CDD" id="cd03801">
    <property type="entry name" value="GT4_PimA-like"/>
    <property type="match status" value="1"/>
</dbReference>
<keyword evidence="3" id="KW-0808">Transferase</keyword>
<dbReference type="Gene3D" id="3.40.50.2000">
    <property type="entry name" value="Glycogen Phosphorylase B"/>
    <property type="match status" value="2"/>
</dbReference>
<sequence>MRILLLNFERGWRGGERQTLYCLQQLRLLGHDVQLLAREGEPLAQAARQGGFVVHGAGAVPALLAFLLVRGRHFDVLHAQTANTLTWLAVLKPLLRGRIVFTRRTAFPVSSSKLRKTLWKWRRVDGFAAISEAAAAEPRRLGLDVSIIRSAAEPAVANAEHIEALRERYGLHGRRVVGTTAALTREKDPLTLIRAAHHLRKTHPDVMFVHFGADGDVSFAARQLVTELNLGSHYVFAGFVSGVESLYGLFDVFALSSTHEALGSSVLDAFYQRVPVVATRAGGLKEVLADGRGVLCDVADYRAMAAGIAQLLDDAELCACVTQRAYDYVWAEHDVGQMAQRYADLYLRVCAPDGVRDSSGTA</sequence>
<name>A0A842HQN9_9BURK</name>
<evidence type="ECO:0000313" key="3">
    <source>
        <dbReference type="EMBL" id="MBC2769982.1"/>
    </source>
</evidence>
<keyword evidence="4" id="KW-1185">Reference proteome</keyword>
<dbReference type="EMBL" id="JACJUU010000005">
    <property type="protein sequence ID" value="MBC2769982.1"/>
    <property type="molecule type" value="Genomic_DNA"/>
</dbReference>
<evidence type="ECO:0000259" key="2">
    <source>
        <dbReference type="Pfam" id="PF13439"/>
    </source>
</evidence>
<feature type="domain" description="Glycosyltransferase subfamily 4-like N-terminal" evidence="2">
    <location>
        <begin position="13"/>
        <end position="144"/>
    </location>
</feature>
<dbReference type="Proteomes" id="UP000545386">
    <property type="component" value="Unassembled WGS sequence"/>
</dbReference>
<comment type="caution">
    <text evidence="3">The sequence shown here is derived from an EMBL/GenBank/DDBJ whole genome shotgun (WGS) entry which is preliminary data.</text>
</comment>
<reference evidence="3 4" key="1">
    <citation type="submission" date="2020-08" db="EMBL/GenBank/DDBJ databases">
        <title>Paraeoetvoesia sp. YC-7-48 draft genome sequence.</title>
        <authorList>
            <person name="Yao L."/>
        </authorList>
    </citation>
    <scope>NUCLEOTIDE SEQUENCE [LARGE SCALE GENOMIC DNA]</scope>
    <source>
        <strain evidence="4">YC-7-48</strain>
    </source>
</reference>
<evidence type="ECO:0000259" key="1">
    <source>
        <dbReference type="Pfam" id="PF00534"/>
    </source>
</evidence>
<evidence type="ECO:0000313" key="4">
    <source>
        <dbReference type="Proteomes" id="UP000545386"/>
    </source>
</evidence>
<feature type="domain" description="Glycosyl transferase family 1" evidence="1">
    <location>
        <begin position="164"/>
        <end position="326"/>
    </location>
</feature>
<dbReference type="InterPro" id="IPR028098">
    <property type="entry name" value="Glyco_trans_4-like_N"/>
</dbReference>
<organism evidence="3 4">
    <name type="scientific">Pusillimonas minor</name>
    <dbReference type="NCBI Taxonomy" id="2697024"/>
    <lineage>
        <taxon>Bacteria</taxon>
        <taxon>Pseudomonadati</taxon>
        <taxon>Pseudomonadota</taxon>
        <taxon>Betaproteobacteria</taxon>
        <taxon>Burkholderiales</taxon>
        <taxon>Alcaligenaceae</taxon>
        <taxon>Pusillimonas</taxon>
    </lineage>
</organism>
<dbReference type="SUPFAM" id="SSF53756">
    <property type="entry name" value="UDP-Glycosyltransferase/glycogen phosphorylase"/>
    <property type="match status" value="1"/>
</dbReference>
<gene>
    <name evidence="3" type="ORF">GTU67_08680</name>
</gene>
<dbReference type="Pfam" id="PF00534">
    <property type="entry name" value="Glycos_transf_1"/>
    <property type="match status" value="1"/>
</dbReference>
<dbReference type="RefSeq" id="WP_185779687.1">
    <property type="nucleotide sequence ID" value="NZ_JACJUU010000005.1"/>
</dbReference>
<dbReference type="PANTHER" id="PTHR12526">
    <property type="entry name" value="GLYCOSYLTRANSFERASE"/>
    <property type="match status" value="1"/>
</dbReference>
<proteinExistence type="predicted"/>
<dbReference type="InterPro" id="IPR001296">
    <property type="entry name" value="Glyco_trans_1"/>
</dbReference>
<dbReference type="GO" id="GO:0016757">
    <property type="term" value="F:glycosyltransferase activity"/>
    <property type="evidence" value="ECO:0007669"/>
    <property type="project" value="InterPro"/>
</dbReference>
<accession>A0A842HQN9</accession>
<dbReference type="Pfam" id="PF13439">
    <property type="entry name" value="Glyco_transf_4"/>
    <property type="match status" value="1"/>
</dbReference>
<dbReference type="AlphaFoldDB" id="A0A842HQN9"/>
<protein>
    <submittedName>
        <fullName evidence="3">Glycosyltransferase family 4 protein</fullName>
    </submittedName>
</protein>